<feature type="chain" id="PRO_5022840282" description="beta-fructofuranosidase" evidence="8">
    <location>
        <begin position="25"/>
        <end position="787"/>
    </location>
</feature>
<evidence type="ECO:0000256" key="2">
    <source>
        <dbReference type="ARBA" id="ARBA00012758"/>
    </source>
</evidence>
<comment type="caution">
    <text evidence="10">The sequence shown here is derived from an EMBL/GenBank/DDBJ whole genome shotgun (WGS) entry which is preliminary data.</text>
</comment>
<name>A0A5B6TCG0_9BACT</name>
<keyword evidence="5" id="KW-1015">Disulfide bond</keyword>
<sequence length="787" mass="89076">MSNRSITSLTLRVLPLVSVLGLFSANLVQNSEKDLTAFWAFDEGKGKVTQDAKAPQKDSIHYIFNQAKFKPSSDPLWRKSGIAGGALLFDGYSTWIERPETSFKTPTNAITVSVWVAPRFFEHGQEEKLSAIVNQQNKEKKEGFALGMYRHGRISFQVGTGQDWLEVWEEKNLLPRNTWSHVVGTYDAKTGLAALYLNGKKVAEKSLAKDAGEKLIKPSSEKLLIGKHNQNVKLARYFDLNMFNGLMDELKIYGRALSPADVQKSYLAYLKPHGMKVPMIKPQDINLNSEELAGDRHRPQFHAMPPAHWMNEPHAPFYYKGNYHLFYQQNPLGPYWGQIHWGHWVSPDLVHWKALPPALYAENDTLSPDGIWSGSASYDEKGDPVLFFTAANDKASPNQRVAMAKPKDIKDPLLVEWQKYPKPLITQKKGIGLFGEFRDPFVWRDETDKKWYLLNGSGLPGNGGTALLYSSKDQVNWEYHGPFYSFNYQQNPHLGPIWELPVFLPIGKYPNGEKKYIFLVSPVGKGADVEVYYWLGRFDKAQFRFVPDQEAPQLVDLGDFHFTGPSGMVDPKTGRAIVFTIAQGNRNSQDEHAAGWAHNAGLPAHLSLHDNGRLRVEPIEELKSLRKKELVNFTGKKLSEANQLLANVKGPMMEIEVEINPLQAQKFGMKVGCSPNGEEETLIYYDKTTGKLMADRTKTSKTRKQGLEGGKLDIGKENLKLRIYLDHSMVETYANSYNSLTTRMYPSLEDALGLKVWADQDVMIEKMRVWELMPMTENPEPDKAKGF</sequence>
<dbReference type="InterPro" id="IPR051214">
    <property type="entry name" value="GH32_Enzymes"/>
</dbReference>
<evidence type="ECO:0000256" key="7">
    <source>
        <dbReference type="RuleBase" id="RU362110"/>
    </source>
</evidence>
<dbReference type="CDD" id="cd08996">
    <property type="entry name" value="GH32_FFase"/>
    <property type="match status" value="1"/>
</dbReference>
<dbReference type="EC" id="3.2.1.26" evidence="2"/>
<keyword evidence="4 7" id="KW-0378">Hydrolase</keyword>
<proteinExistence type="inferred from homology"/>
<dbReference type="Gene3D" id="2.60.120.200">
    <property type="match status" value="1"/>
</dbReference>
<evidence type="ECO:0000256" key="1">
    <source>
        <dbReference type="ARBA" id="ARBA00009902"/>
    </source>
</evidence>
<dbReference type="SUPFAM" id="SSF49899">
    <property type="entry name" value="Concanavalin A-like lectins/glucanases"/>
    <property type="match status" value="2"/>
</dbReference>
<dbReference type="SMART" id="SM00640">
    <property type="entry name" value="Glyco_32"/>
    <property type="match status" value="1"/>
</dbReference>
<evidence type="ECO:0000256" key="3">
    <source>
        <dbReference type="ARBA" id="ARBA00022729"/>
    </source>
</evidence>
<dbReference type="InterPro" id="IPR001362">
    <property type="entry name" value="Glyco_hydro_32"/>
</dbReference>
<dbReference type="Pfam" id="PF00251">
    <property type="entry name" value="Glyco_hydro_32N"/>
    <property type="match status" value="1"/>
</dbReference>
<dbReference type="PANTHER" id="PTHR43101">
    <property type="entry name" value="BETA-FRUCTOSIDASE"/>
    <property type="match status" value="1"/>
</dbReference>
<evidence type="ECO:0000259" key="9">
    <source>
        <dbReference type="SMART" id="SM00560"/>
    </source>
</evidence>
<dbReference type="PANTHER" id="PTHR43101:SF1">
    <property type="entry name" value="BETA-FRUCTOSIDASE"/>
    <property type="match status" value="1"/>
</dbReference>
<keyword evidence="3 8" id="KW-0732">Signal</keyword>
<keyword evidence="11" id="KW-1185">Reference proteome</keyword>
<evidence type="ECO:0000256" key="6">
    <source>
        <dbReference type="ARBA" id="ARBA00023295"/>
    </source>
</evidence>
<keyword evidence="6 7" id="KW-0326">Glycosidase</keyword>
<accession>A0A5B6TCG0</accession>
<dbReference type="Gene3D" id="2.60.120.560">
    <property type="entry name" value="Exo-inulinase, domain 1"/>
    <property type="match status" value="1"/>
</dbReference>
<dbReference type="InterPro" id="IPR013189">
    <property type="entry name" value="Glyco_hydro_32_C"/>
</dbReference>
<dbReference type="OrthoDB" id="9759709at2"/>
<protein>
    <recommendedName>
        <fullName evidence="2">beta-fructofuranosidase</fullName>
        <ecNumber evidence="2">3.2.1.26</ecNumber>
    </recommendedName>
</protein>
<gene>
    <name evidence="10" type="ORF">FOA19_11255</name>
</gene>
<evidence type="ECO:0000256" key="4">
    <source>
        <dbReference type="ARBA" id="ARBA00022801"/>
    </source>
</evidence>
<dbReference type="SUPFAM" id="SSF75005">
    <property type="entry name" value="Arabinanase/levansucrase/invertase"/>
    <property type="match status" value="1"/>
</dbReference>
<organism evidence="10 11">
    <name type="scientific">Rufibacter hautae</name>
    <dbReference type="NCBI Taxonomy" id="2595005"/>
    <lineage>
        <taxon>Bacteria</taxon>
        <taxon>Pseudomonadati</taxon>
        <taxon>Bacteroidota</taxon>
        <taxon>Cytophagia</taxon>
        <taxon>Cytophagales</taxon>
        <taxon>Hymenobacteraceae</taxon>
        <taxon>Rufibacter</taxon>
    </lineage>
</organism>
<dbReference type="RefSeq" id="WP_149090921.1">
    <property type="nucleotide sequence ID" value="NZ_VKKY01000002.1"/>
</dbReference>
<dbReference type="GO" id="GO:0004564">
    <property type="term" value="F:beta-fructofuranosidase activity"/>
    <property type="evidence" value="ECO:0007669"/>
    <property type="project" value="UniProtKB-EC"/>
</dbReference>
<dbReference type="AlphaFoldDB" id="A0A5B6TCG0"/>
<dbReference type="EMBL" id="VKKY01000002">
    <property type="protein sequence ID" value="KAA3437858.1"/>
    <property type="molecule type" value="Genomic_DNA"/>
</dbReference>
<dbReference type="Proteomes" id="UP000324133">
    <property type="component" value="Unassembled WGS sequence"/>
</dbReference>
<dbReference type="InterPro" id="IPR006558">
    <property type="entry name" value="LamG-like"/>
</dbReference>
<dbReference type="SMART" id="SM00560">
    <property type="entry name" value="LamGL"/>
    <property type="match status" value="1"/>
</dbReference>
<feature type="domain" description="LamG-like jellyroll fold" evidence="9">
    <location>
        <begin position="108"/>
        <end position="260"/>
    </location>
</feature>
<dbReference type="InterPro" id="IPR013148">
    <property type="entry name" value="Glyco_hydro_32_N"/>
</dbReference>
<dbReference type="InterPro" id="IPR023296">
    <property type="entry name" value="Glyco_hydro_beta-prop_sf"/>
</dbReference>
<reference evidence="10 11" key="1">
    <citation type="submission" date="2019-07" db="EMBL/GenBank/DDBJ databases">
        <title>Rufibacter sp. nov., isolated from lake sediment.</title>
        <authorList>
            <person name="Qu J.-H."/>
        </authorList>
    </citation>
    <scope>NUCLEOTIDE SEQUENCE [LARGE SCALE GENOMIC DNA]</scope>
    <source>
        <strain evidence="10 11">NBS58-1</strain>
    </source>
</reference>
<dbReference type="Pfam" id="PF13385">
    <property type="entry name" value="Laminin_G_3"/>
    <property type="match status" value="1"/>
</dbReference>
<comment type="similarity">
    <text evidence="1 7">Belongs to the glycosyl hydrolase 32 family.</text>
</comment>
<evidence type="ECO:0000313" key="10">
    <source>
        <dbReference type="EMBL" id="KAA3437858.1"/>
    </source>
</evidence>
<evidence type="ECO:0000313" key="11">
    <source>
        <dbReference type="Proteomes" id="UP000324133"/>
    </source>
</evidence>
<dbReference type="GO" id="GO:0005975">
    <property type="term" value="P:carbohydrate metabolic process"/>
    <property type="evidence" value="ECO:0007669"/>
    <property type="project" value="InterPro"/>
</dbReference>
<evidence type="ECO:0000256" key="5">
    <source>
        <dbReference type="ARBA" id="ARBA00023157"/>
    </source>
</evidence>
<evidence type="ECO:0000256" key="8">
    <source>
        <dbReference type="SAM" id="SignalP"/>
    </source>
</evidence>
<dbReference type="Gene3D" id="2.115.10.20">
    <property type="entry name" value="Glycosyl hydrolase domain, family 43"/>
    <property type="match status" value="1"/>
</dbReference>
<dbReference type="InterPro" id="IPR013320">
    <property type="entry name" value="ConA-like_dom_sf"/>
</dbReference>
<dbReference type="Pfam" id="PF08244">
    <property type="entry name" value="Glyco_hydro_32C"/>
    <property type="match status" value="1"/>
</dbReference>
<feature type="signal peptide" evidence="8">
    <location>
        <begin position="1"/>
        <end position="24"/>
    </location>
</feature>